<proteinExistence type="predicted"/>
<dbReference type="PANTHER" id="PTHR12015:SF108">
    <property type="entry name" value="C-C MOTIF CHEMOKINE 20"/>
    <property type="match status" value="1"/>
</dbReference>
<dbReference type="GO" id="GO:0005615">
    <property type="term" value="C:extracellular space"/>
    <property type="evidence" value="ECO:0007669"/>
    <property type="project" value="UniProtKB-KW"/>
</dbReference>
<dbReference type="Pfam" id="PF00048">
    <property type="entry name" value="IL8"/>
    <property type="match status" value="1"/>
</dbReference>
<reference evidence="3" key="2">
    <citation type="submission" date="2025-08" db="UniProtKB">
        <authorList>
            <consortium name="Ensembl"/>
        </authorList>
    </citation>
    <scope>IDENTIFICATION</scope>
</reference>
<evidence type="ECO:0000313" key="3">
    <source>
        <dbReference type="Ensembl" id="ENSGWIP00000051863.1"/>
    </source>
</evidence>
<reference evidence="3" key="1">
    <citation type="submission" date="2020-06" db="EMBL/GenBank/DDBJ databases">
        <authorList>
            <consortium name="Wellcome Sanger Institute Data Sharing"/>
        </authorList>
    </citation>
    <scope>NUCLEOTIDE SEQUENCE [LARGE SCALE GENOMIC DNA]</scope>
</reference>
<dbReference type="SUPFAM" id="SSF54117">
    <property type="entry name" value="Interleukin 8-like chemokines"/>
    <property type="match status" value="1"/>
</dbReference>
<dbReference type="GO" id="GO:0006955">
    <property type="term" value="P:immune response"/>
    <property type="evidence" value="ECO:0007669"/>
    <property type="project" value="InterPro"/>
</dbReference>
<dbReference type="SMART" id="SM00199">
    <property type="entry name" value="SCY"/>
    <property type="match status" value="1"/>
</dbReference>
<keyword evidence="4" id="KW-1185">Reference proteome</keyword>
<dbReference type="InterPro" id="IPR039809">
    <property type="entry name" value="Chemokine_b/g/d"/>
</dbReference>
<reference evidence="3" key="3">
    <citation type="submission" date="2025-09" db="UniProtKB">
        <authorList>
            <consortium name="Ensembl"/>
        </authorList>
    </citation>
    <scope>IDENTIFICATION</scope>
</reference>
<feature type="domain" description="Chemokine interleukin-8-like" evidence="2">
    <location>
        <begin position="30"/>
        <end position="90"/>
    </location>
</feature>
<protein>
    <recommendedName>
        <fullName evidence="2">Chemokine interleukin-8-like domain-containing protein</fullName>
    </recommendedName>
</protein>
<sequence>SLLKINIPRCFIYCIFFFTIYRTFTLTQVPSDCCLRVKNVKIGAARVADYHQQISGQGCFIDATVLETKHGRKLCVPPGEPWVQKAIKKATKKCTRHSLKYLHF</sequence>
<dbReference type="InterPro" id="IPR036048">
    <property type="entry name" value="Interleukin_8-like_sf"/>
</dbReference>
<dbReference type="PANTHER" id="PTHR12015">
    <property type="entry name" value="SMALL INDUCIBLE CYTOKINE A"/>
    <property type="match status" value="1"/>
</dbReference>
<dbReference type="InterPro" id="IPR001811">
    <property type="entry name" value="Chemokine_IL8-like_dom"/>
</dbReference>
<keyword evidence="1" id="KW-0202">Cytokine</keyword>
<evidence type="ECO:0000256" key="1">
    <source>
        <dbReference type="ARBA" id="ARBA00022514"/>
    </source>
</evidence>
<evidence type="ECO:0000313" key="4">
    <source>
        <dbReference type="Proteomes" id="UP000694680"/>
    </source>
</evidence>
<dbReference type="AlphaFoldDB" id="A0A8C5I1P7"/>
<accession>A0A8C5I1P7</accession>
<dbReference type="GO" id="GO:0008009">
    <property type="term" value="F:chemokine activity"/>
    <property type="evidence" value="ECO:0007669"/>
    <property type="project" value="InterPro"/>
</dbReference>
<dbReference type="Proteomes" id="UP000694680">
    <property type="component" value="Chromosome 9"/>
</dbReference>
<dbReference type="Ensembl" id="ENSGWIT00000055969.1">
    <property type="protein sequence ID" value="ENSGWIP00000051863.1"/>
    <property type="gene ID" value="ENSGWIG00000025078.1"/>
</dbReference>
<evidence type="ECO:0000259" key="2">
    <source>
        <dbReference type="SMART" id="SM00199"/>
    </source>
</evidence>
<name>A0A8C5I1P7_GOUWI</name>
<organism evidence="3 4">
    <name type="scientific">Gouania willdenowi</name>
    <name type="common">Blunt-snouted clingfish</name>
    <name type="synonym">Lepadogaster willdenowi</name>
    <dbReference type="NCBI Taxonomy" id="441366"/>
    <lineage>
        <taxon>Eukaryota</taxon>
        <taxon>Metazoa</taxon>
        <taxon>Chordata</taxon>
        <taxon>Craniata</taxon>
        <taxon>Vertebrata</taxon>
        <taxon>Euteleostomi</taxon>
        <taxon>Actinopterygii</taxon>
        <taxon>Neopterygii</taxon>
        <taxon>Teleostei</taxon>
        <taxon>Neoteleostei</taxon>
        <taxon>Acanthomorphata</taxon>
        <taxon>Ovalentaria</taxon>
        <taxon>Blenniimorphae</taxon>
        <taxon>Blenniiformes</taxon>
        <taxon>Gobiesocoidei</taxon>
        <taxon>Gobiesocidae</taxon>
        <taxon>Gobiesocinae</taxon>
        <taxon>Gouania</taxon>
    </lineage>
</organism>
<dbReference type="Gene3D" id="2.40.50.40">
    <property type="match status" value="1"/>
</dbReference>